<dbReference type="EMBL" id="JBHUDM010000003">
    <property type="protein sequence ID" value="MFD1642801.1"/>
    <property type="molecule type" value="Genomic_DNA"/>
</dbReference>
<dbReference type="RefSeq" id="WP_256396199.1">
    <property type="nucleotide sequence ID" value="NZ_JANHDJ010000003.1"/>
</dbReference>
<name>A0ABD6D938_9EURY</name>
<sequence>MTAHTRHRDSYTLSTHRLSAEARIDDEGYLHTGRSQRHADRIVVSCGRTEGQQ</sequence>
<dbReference type="AlphaFoldDB" id="A0ABD6D938"/>
<proteinExistence type="predicted"/>
<gene>
    <name evidence="1" type="ORF">ACFSBW_13045</name>
</gene>
<reference evidence="1 2" key="1">
    <citation type="journal article" date="2019" name="Int. J. Syst. Evol. Microbiol.">
        <title>The Global Catalogue of Microorganisms (GCM) 10K type strain sequencing project: providing services to taxonomists for standard genome sequencing and annotation.</title>
        <authorList>
            <consortium name="The Broad Institute Genomics Platform"/>
            <consortium name="The Broad Institute Genome Sequencing Center for Infectious Disease"/>
            <person name="Wu L."/>
            <person name="Ma J."/>
        </authorList>
    </citation>
    <scope>NUCLEOTIDE SEQUENCE [LARGE SCALE GENOMIC DNA]</scope>
    <source>
        <strain evidence="1 2">CGMCC 1.10593</strain>
    </source>
</reference>
<dbReference type="Proteomes" id="UP001597052">
    <property type="component" value="Unassembled WGS sequence"/>
</dbReference>
<evidence type="ECO:0000313" key="1">
    <source>
        <dbReference type="EMBL" id="MFD1642801.1"/>
    </source>
</evidence>
<comment type="caution">
    <text evidence="1">The sequence shown here is derived from an EMBL/GenBank/DDBJ whole genome shotgun (WGS) entry which is preliminary data.</text>
</comment>
<protein>
    <submittedName>
        <fullName evidence="1">Uncharacterized protein</fullName>
    </submittedName>
</protein>
<accession>A0ABD6D938</accession>
<keyword evidence="2" id="KW-1185">Reference proteome</keyword>
<evidence type="ECO:0000313" key="2">
    <source>
        <dbReference type="Proteomes" id="UP001597052"/>
    </source>
</evidence>
<organism evidence="1 2">
    <name type="scientific">Halohasta litorea</name>
    <dbReference type="NCBI Taxonomy" id="869891"/>
    <lineage>
        <taxon>Archaea</taxon>
        <taxon>Methanobacteriati</taxon>
        <taxon>Methanobacteriota</taxon>
        <taxon>Stenosarchaea group</taxon>
        <taxon>Halobacteria</taxon>
        <taxon>Halobacteriales</taxon>
        <taxon>Haloferacaceae</taxon>
        <taxon>Halohasta</taxon>
    </lineage>
</organism>